<proteinExistence type="predicted"/>
<dbReference type="Pfam" id="PF17147">
    <property type="entry name" value="PFOR_II"/>
    <property type="match status" value="1"/>
</dbReference>
<feature type="domain" description="Pyruvate flavodoxin/ferredoxin oxidoreductase pyrimidine binding" evidence="2">
    <location>
        <begin position="22"/>
        <end position="87"/>
    </location>
</feature>
<sequence length="318" mass="35239">MTSPAQAKREALTGNKAAALALKLARTQVLCYFPIGPSDEVGEELSRMIQRGELPAEVIELEHERSVMNAQITATQSGARCSFATNSEARKPLTVLPPYELPTEVDFIKNLDFAAYYGGNRMSGYGYIDVEREYMERRFQLDEALNVTAKTRLKQAHKDYVNLAGRGYGGLIETYQMEDAEVAIIAMGSLSSTSRLAVHLLREQGKKVGLIKIRTYRPFPSEDLVDALQNVKGVVVLDRNTVAAVYNDLRSSLFGQPNPPAVLGRIIGLGGRDVTHYNVVYAAEEALAACRGERTPKALDWHFEVIEDEEMLGQVLNR</sequence>
<evidence type="ECO:0000259" key="2">
    <source>
        <dbReference type="Pfam" id="PF01855"/>
    </source>
</evidence>
<dbReference type="EMBL" id="CASHTH010003010">
    <property type="protein sequence ID" value="CAI8038787.1"/>
    <property type="molecule type" value="Genomic_DNA"/>
</dbReference>
<protein>
    <submittedName>
        <fullName evidence="4">Ketoisovalerate oxidoreductase subunit VorA</fullName>
    </submittedName>
</protein>
<comment type="caution">
    <text evidence="4">The sequence shown here is derived from an EMBL/GenBank/DDBJ whole genome shotgun (WGS) entry which is preliminary data.</text>
</comment>
<dbReference type="PANTHER" id="PTHR32154:SF0">
    <property type="entry name" value="PYRUVATE-FLAVODOXIN OXIDOREDUCTASE-RELATED"/>
    <property type="match status" value="1"/>
</dbReference>
<evidence type="ECO:0000313" key="5">
    <source>
        <dbReference type="Proteomes" id="UP001174909"/>
    </source>
</evidence>
<keyword evidence="5" id="KW-1185">Reference proteome</keyword>
<dbReference type="Pfam" id="PF01855">
    <property type="entry name" value="POR_N"/>
    <property type="match status" value="1"/>
</dbReference>
<evidence type="ECO:0000256" key="1">
    <source>
        <dbReference type="ARBA" id="ARBA00023002"/>
    </source>
</evidence>
<evidence type="ECO:0000313" key="4">
    <source>
        <dbReference type="EMBL" id="CAI8038787.1"/>
    </source>
</evidence>
<dbReference type="Proteomes" id="UP001174909">
    <property type="component" value="Unassembled WGS sequence"/>
</dbReference>
<dbReference type="GO" id="GO:0006979">
    <property type="term" value="P:response to oxidative stress"/>
    <property type="evidence" value="ECO:0007669"/>
    <property type="project" value="TreeGrafter"/>
</dbReference>
<dbReference type="AlphaFoldDB" id="A0AA35X5S0"/>
<dbReference type="SUPFAM" id="SSF52518">
    <property type="entry name" value="Thiamin diphosphate-binding fold (THDP-binding)"/>
    <property type="match status" value="1"/>
</dbReference>
<dbReference type="PANTHER" id="PTHR32154">
    <property type="entry name" value="PYRUVATE-FLAVODOXIN OXIDOREDUCTASE-RELATED"/>
    <property type="match status" value="1"/>
</dbReference>
<dbReference type="InterPro" id="IPR009014">
    <property type="entry name" value="Transketo_C/PFOR_II"/>
</dbReference>
<name>A0AA35X5S0_GEOBA</name>
<dbReference type="InterPro" id="IPR033412">
    <property type="entry name" value="PFOR_II"/>
</dbReference>
<dbReference type="InterPro" id="IPR050722">
    <property type="entry name" value="Pyruvate:ferred/Flavod_OxRd"/>
</dbReference>
<feature type="domain" description="Pyruvate:ferredoxin oxidoreductase core" evidence="3">
    <location>
        <begin position="180"/>
        <end position="277"/>
    </location>
</feature>
<keyword evidence="1" id="KW-0560">Oxidoreductase</keyword>
<reference evidence="4" key="1">
    <citation type="submission" date="2023-03" db="EMBL/GenBank/DDBJ databases">
        <authorList>
            <person name="Steffen K."/>
            <person name="Cardenas P."/>
        </authorList>
    </citation>
    <scope>NUCLEOTIDE SEQUENCE</scope>
</reference>
<evidence type="ECO:0000259" key="3">
    <source>
        <dbReference type="Pfam" id="PF17147"/>
    </source>
</evidence>
<dbReference type="InterPro" id="IPR029061">
    <property type="entry name" value="THDP-binding"/>
</dbReference>
<dbReference type="GO" id="GO:0016491">
    <property type="term" value="F:oxidoreductase activity"/>
    <property type="evidence" value="ECO:0007669"/>
    <property type="project" value="UniProtKB-KW"/>
</dbReference>
<dbReference type="Gene3D" id="3.40.50.920">
    <property type="match status" value="1"/>
</dbReference>
<accession>A0AA35X5S0</accession>
<dbReference type="InterPro" id="IPR002880">
    <property type="entry name" value="Pyrv_Fd/Flavodoxin_OxRdtase_N"/>
</dbReference>
<dbReference type="Gene3D" id="3.40.50.970">
    <property type="match status" value="1"/>
</dbReference>
<dbReference type="SUPFAM" id="SSF52922">
    <property type="entry name" value="TK C-terminal domain-like"/>
    <property type="match status" value="1"/>
</dbReference>
<organism evidence="4 5">
    <name type="scientific">Geodia barretti</name>
    <name type="common">Barrett's horny sponge</name>
    <dbReference type="NCBI Taxonomy" id="519541"/>
    <lineage>
        <taxon>Eukaryota</taxon>
        <taxon>Metazoa</taxon>
        <taxon>Porifera</taxon>
        <taxon>Demospongiae</taxon>
        <taxon>Heteroscleromorpha</taxon>
        <taxon>Tetractinellida</taxon>
        <taxon>Astrophorina</taxon>
        <taxon>Geodiidae</taxon>
        <taxon>Geodia</taxon>
    </lineage>
</organism>
<gene>
    <name evidence="4" type="ORF">GBAR_LOCUS21626</name>
</gene>